<dbReference type="InterPro" id="IPR036396">
    <property type="entry name" value="Cyt_P450_sf"/>
</dbReference>
<dbReference type="PANTHER" id="PTHR46300:SF7">
    <property type="entry name" value="P450, PUTATIVE (EUROFUNG)-RELATED"/>
    <property type="match status" value="1"/>
</dbReference>
<dbReference type="OrthoDB" id="2789670at2759"/>
<evidence type="ECO:0000313" key="10">
    <source>
        <dbReference type="EMBL" id="KAH0967770.1"/>
    </source>
</evidence>
<dbReference type="GO" id="GO:0016705">
    <property type="term" value="F:oxidoreductase activity, acting on paired donors, with incorporation or reduction of molecular oxygen"/>
    <property type="evidence" value="ECO:0007669"/>
    <property type="project" value="InterPro"/>
</dbReference>
<name>A0A9P8N6C9_9HYPO</name>
<comment type="cofactor">
    <cofactor evidence="1 8">
        <name>heme</name>
        <dbReference type="ChEBI" id="CHEBI:30413"/>
    </cofactor>
</comment>
<keyword evidence="3 8" id="KW-0349">Heme</keyword>
<gene>
    <name evidence="10" type="ORF">HRG_00412</name>
</gene>
<accession>A0A9P8N6C9</accession>
<dbReference type="InterPro" id="IPR017972">
    <property type="entry name" value="Cyt_P450_CS"/>
</dbReference>
<dbReference type="InterPro" id="IPR002401">
    <property type="entry name" value="Cyt_P450_E_grp-I"/>
</dbReference>
<evidence type="ECO:0000256" key="2">
    <source>
        <dbReference type="ARBA" id="ARBA00010617"/>
    </source>
</evidence>
<feature type="binding site" description="axial binding residue" evidence="8">
    <location>
        <position position="128"/>
    </location>
    <ligand>
        <name>heme</name>
        <dbReference type="ChEBI" id="CHEBI:30413"/>
    </ligand>
    <ligandPart>
        <name>Fe</name>
        <dbReference type="ChEBI" id="CHEBI:18248"/>
    </ligandPart>
</feature>
<keyword evidence="6 8" id="KW-0408">Iron</keyword>
<dbReference type="InterPro" id="IPR050364">
    <property type="entry name" value="Cytochrome_P450_fung"/>
</dbReference>
<evidence type="ECO:0000313" key="11">
    <source>
        <dbReference type="Proteomes" id="UP000824596"/>
    </source>
</evidence>
<dbReference type="Proteomes" id="UP000824596">
    <property type="component" value="Unassembled WGS sequence"/>
</dbReference>
<evidence type="ECO:0000256" key="3">
    <source>
        <dbReference type="ARBA" id="ARBA00022617"/>
    </source>
</evidence>
<evidence type="ECO:0000256" key="4">
    <source>
        <dbReference type="ARBA" id="ARBA00022723"/>
    </source>
</evidence>
<evidence type="ECO:0000256" key="1">
    <source>
        <dbReference type="ARBA" id="ARBA00001971"/>
    </source>
</evidence>
<evidence type="ECO:0000256" key="9">
    <source>
        <dbReference type="RuleBase" id="RU000461"/>
    </source>
</evidence>
<dbReference type="GO" id="GO:0020037">
    <property type="term" value="F:heme binding"/>
    <property type="evidence" value="ECO:0007669"/>
    <property type="project" value="InterPro"/>
</dbReference>
<organism evidence="10 11">
    <name type="scientific">Hirsutella rhossiliensis</name>
    <dbReference type="NCBI Taxonomy" id="111463"/>
    <lineage>
        <taxon>Eukaryota</taxon>
        <taxon>Fungi</taxon>
        <taxon>Dikarya</taxon>
        <taxon>Ascomycota</taxon>
        <taxon>Pezizomycotina</taxon>
        <taxon>Sordariomycetes</taxon>
        <taxon>Hypocreomycetidae</taxon>
        <taxon>Hypocreales</taxon>
        <taxon>Ophiocordycipitaceae</taxon>
        <taxon>Hirsutella</taxon>
    </lineage>
</organism>
<dbReference type="PANTHER" id="PTHR46300">
    <property type="entry name" value="P450, PUTATIVE (EUROFUNG)-RELATED-RELATED"/>
    <property type="match status" value="1"/>
</dbReference>
<protein>
    <submittedName>
        <fullName evidence="10">Cytochrome p450 domain-containing protein</fullName>
    </submittedName>
</protein>
<evidence type="ECO:0000256" key="8">
    <source>
        <dbReference type="PIRSR" id="PIRSR602401-1"/>
    </source>
</evidence>
<comment type="similarity">
    <text evidence="2 9">Belongs to the cytochrome P450 family.</text>
</comment>
<dbReference type="RefSeq" id="XP_044725283.1">
    <property type="nucleotide sequence ID" value="XM_044858883.1"/>
</dbReference>
<dbReference type="Pfam" id="PF00067">
    <property type="entry name" value="p450"/>
    <property type="match status" value="1"/>
</dbReference>
<comment type="caution">
    <text evidence="10">The sequence shown here is derived from an EMBL/GenBank/DDBJ whole genome shotgun (WGS) entry which is preliminary data.</text>
</comment>
<dbReference type="GO" id="GO:0004497">
    <property type="term" value="F:monooxygenase activity"/>
    <property type="evidence" value="ECO:0007669"/>
    <property type="project" value="UniProtKB-KW"/>
</dbReference>
<dbReference type="PROSITE" id="PS00086">
    <property type="entry name" value="CYTOCHROME_P450"/>
    <property type="match status" value="1"/>
</dbReference>
<dbReference type="PRINTS" id="PR00463">
    <property type="entry name" value="EP450I"/>
</dbReference>
<evidence type="ECO:0000256" key="7">
    <source>
        <dbReference type="ARBA" id="ARBA00023033"/>
    </source>
</evidence>
<keyword evidence="7 9" id="KW-0503">Monooxygenase</keyword>
<keyword evidence="4 8" id="KW-0479">Metal-binding</keyword>
<sequence>MAAFFLAMVMFPEVQHRAQEELTRVIGTDRLPGPADRASLPYIDSMVKEVYRWSPIGPMGLVHVAEVDIDYDGYLIPRGSYILPAIWWFCHDPAVYAQPSCFDPERYLDPRNEPDPKSVTFGFGRRICPGRYFADSVIFLSIAQSLAVFDIKEAVDTKGLAIEARLEGQPGTINHPKKFPYRIVPRSAKHADLVHSIVDEQLWEPGHASFIEAIAVHV</sequence>
<keyword evidence="11" id="KW-1185">Reference proteome</keyword>
<dbReference type="PRINTS" id="PR00385">
    <property type="entry name" value="P450"/>
</dbReference>
<dbReference type="EMBL" id="JAIZPD010000001">
    <property type="protein sequence ID" value="KAH0967770.1"/>
    <property type="molecule type" value="Genomic_DNA"/>
</dbReference>
<dbReference type="GeneID" id="68349541"/>
<keyword evidence="5 9" id="KW-0560">Oxidoreductase</keyword>
<reference evidence="10" key="1">
    <citation type="submission" date="2021-09" db="EMBL/GenBank/DDBJ databases">
        <title>A high-quality genome of the endoparasitic fungus Hirsutella rhossiliensis with a comparison of Hirsutella genomes reveals transposable elements contributing to genome size variation.</title>
        <authorList>
            <person name="Lin R."/>
            <person name="Jiao Y."/>
            <person name="Sun X."/>
            <person name="Ling J."/>
            <person name="Xie B."/>
            <person name="Cheng X."/>
        </authorList>
    </citation>
    <scope>NUCLEOTIDE SEQUENCE</scope>
    <source>
        <strain evidence="10">HR02</strain>
    </source>
</reference>
<dbReference type="SUPFAM" id="SSF48264">
    <property type="entry name" value="Cytochrome P450"/>
    <property type="match status" value="1"/>
</dbReference>
<dbReference type="Gene3D" id="1.10.630.10">
    <property type="entry name" value="Cytochrome P450"/>
    <property type="match status" value="1"/>
</dbReference>
<dbReference type="GO" id="GO:0005506">
    <property type="term" value="F:iron ion binding"/>
    <property type="evidence" value="ECO:0007669"/>
    <property type="project" value="InterPro"/>
</dbReference>
<proteinExistence type="inferred from homology"/>
<dbReference type="InterPro" id="IPR001128">
    <property type="entry name" value="Cyt_P450"/>
</dbReference>
<evidence type="ECO:0000256" key="6">
    <source>
        <dbReference type="ARBA" id="ARBA00023004"/>
    </source>
</evidence>
<dbReference type="AlphaFoldDB" id="A0A9P8N6C9"/>
<evidence type="ECO:0000256" key="5">
    <source>
        <dbReference type="ARBA" id="ARBA00023002"/>
    </source>
</evidence>